<dbReference type="OrthoDB" id="527344at2759"/>
<dbReference type="EC" id="3.1.26.11" evidence="4"/>
<evidence type="ECO:0000256" key="2">
    <source>
        <dbReference type="ARBA" id="ARBA00001947"/>
    </source>
</evidence>
<dbReference type="InterPro" id="IPR036866">
    <property type="entry name" value="RibonucZ/Hydroxyglut_hydro"/>
</dbReference>
<evidence type="ECO:0000256" key="7">
    <source>
        <dbReference type="ARBA" id="ARBA00022723"/>
    </source>
</evidence>
<keyword evidence="10" id="KW-0862">Zinc</keyword>
<dbReference type="GO" id="GO:0005739">
    <property type="term" value="C:mitochondrion"/>
    <property type="evidence" value="ECO:0007669"/>
    <property type="project" value="TreeGrafter"/>
</dbReference>
<keyword evidence="12" id="KW-1185">Reference proteome</keyword>
<proteinExistence type="inferred from homology"/>
<evidence type="ECO:0000256" key="6">
    <source>
        <dbReference type="ARBA" id="ARBA00022722"/>
    </source>
</evidence>
<evidence type="ECO:0000256" key="9">
    <source>
        <dbReference type="ARBA" id="ARBA00022801"/>
    </source>
</evidence>
<feature type="non-terminal residue" evidence="11">
    <location>
        <position position="1"/>
    </location>
</feature>
<comment type="cofactor">
    <cofactor evidence="2">
        <name>Zn(2+)</name>
        <dbReference type="ChEBI" id="CHEBI:29105"/>
    </cofactor>
</comment>
<evidence type="ECO:0000256" key="10">
    <source>
        <dbReference type="ARBA" id="ARBA00022833"/>
    </source>
</evidence>
<keyword evidence="7" id="KW-0479">Metal-binding</keyword>
<comment type="similarity">
    <text evidence="3">Belongs to the RNase Z family.</text>
</comment>
<evidence type="ECO:0000256" key="8">
    <source>
        <dbReference type="ARBA" id="ARBA00022759"/>
    </source>
</evidence>
<keyword evidence="5" id="KW-0819">tRNA processing</keyword>
<evidence type="ECO:0000256" key="1">
    <source>
        <dbReference type="ARBA" id="ARBA00000402"/>
    </source>
</evidence>
<comment type="caution">
    <text evidence="11">The sequence shown here is derived from an EMBL/GenBank/DDBJ whole genome shotgun (WGS) entry which is preliminary data.</text>
</comment>
<sequence length="64" mass="7636">MRAKFTLLNHFSQRYPKIPVFNEKFNDCVGIAFDHMQVNFQNLCGLPKLLQPLHEIFKEEIEEQ</sequence>
<dbReference type="InterPro" id="IPR047151">
    <property type="entry name" value="RNZ2-like"/>
</dbReference>
<gene>
    <name evidence="11" type="ORF">PACLA_8A088446</name>
</gene>
<organism evidence="11 12">
    <name type="scientific">Paramuricea clavata</name>
    <name type="common">Red gorgonian</name>
    <name type="synonym">Violescent sea-whip</name>
    <dbReference type="NCBI Taxonomy" id="317549"/>
    <lineage>
        <taxon>Eukaryota</taxon>
        <taxon>Metazoa</taxon>
        <taxon>Cnidaria</taxon>
        <taxon>Anthozoa</taxon>
        <taxon>Octocorallia</taxon>
        <taxon>Malacalcyonacea</taxon>
        <taxon>Plexauridae</taxon>
        <taxon>Paramuricea</taxon>
    </lineage>
</organism>
<evidence type="ECO:0000256" key="4">
    <source>
        <dbReference type="ARBA" id="ARBA00012477"/>
    </source>
</evidence>
<reference evidence="11" key="1">
    <citation type="submission" date="2020-04" db="EMBL/GenBank/DDBJ databases">
        <authorList>
            <person name="Alioto T."/>
            <person name="Alioto T."/>
            <person name="Gomez Garrido J."/>
        </authorList>
    </citation>
    <scope>NUCLEOTIDE SEQUENCE</scope>
    <source>
        <strain evidence="11">A484AB</strain>
    </source>
</reference>
<protein>
    <recommendedName>
        <fullName evidence="4">ribonuclease Z</fullName>
        <ecNumber evidence="4">3.1.26.11</ecNumber>
    </recommendedName>
</protein>
<dbReference type="Proteomes" id="UP001152795">
    <property type="component" value="Unassembled WGS sequence"/>
</dbReference>
<comment type="catalytic activity">
    <reaction evidence="1">
        <text>Endonucleolytic cleavage of RNA, removing extra 3' nucleotides from tRNA precursor, generating 3' termini of tRNAs. A 3'-hydroxy group is left at the tRNA terminus and a 5'-phosphoryl group is left at the trailer molecule.</text>
        <dbReference type="EC" id="3.1.26.11"/>
    </reaction>
</comment>
<dbReference type="GO" id="GO:0046872">
    <property type="term" value="F:metal ion binding"/>
    <property type="evidence" value="ECO:0007669"/>
    <property type="project" value="UniProtKB-KW"/>
</dbReference>
<accession>A0A6S7K9K7</accession>
<dbReference type="PANTHER" id="PTHR12553:SF49">
    <property type="entry name" value="ZINC PHOSPHODIESTERASE ELAC PROTEIN 2"/>
    <property type="match status" value="1"/>
</dbReference>
<evidence type="ECO:0000256" key="5">
    <source>
        <dbReference type="ARBA" id="ARBA00022694"/>
    </source>
</evidence>
<dbReference type="PANTHER" id="PTHR12553">
    <property type="entry name" value="ZINC PHOSPHODIESTERASE ELAC PROTEIN 2"/>
    <property type="match status" value="1"/>
</dbReference>
<evidence type="ECO:0000313" key="11">
    <source>
        <dbReference type="EMBL" id="CAB4042376.1"/>
    </source>
</evidence>
<dbReference type="GO" id="GO:1990180">
    <property type="term" value="P:mitochondrial tRNA 3'-end processing"/>
    <property type="evidence" value="ECO:0007669"/>
    <property type="project" value="TreeGrafter"/>
</dbReference>
<dbReference type="GO" id="GO:0042781">
    <property type="term" value="F:3'-tRNA processing endoribonuclease activity"/>
    <property type="evidence" value="ECO:0007669"/>
    <property type="project" value="UniProtKB-EC"/>
</dbReference>
<evidence type="ECO:0000256" key="3">
    <source>
        <dbReference type="ARBA" id="ARBA00007823"/>
    </source>
</evidence>
<keyword evidence="6" id="KW-0540">Nuclease</keyword>
<keyword evidence="9" id="KW-0378">Hydrolase</keyword>
<dbReference type="Gene3D" id="3.60.15.10">
    <property type="entry name" value="Ribonuclease Z/Hydroxyacylglutathione hydrolase-like"/>
    <property type="match status" value="1"/>
</dbReference>
<keyword evidence="8" id="KW-0255">Endonuclease</keyword>
<evidence type="ECO:0000313" key="12">
    <source>
        <dbReference type="Proteomes" id="UP001152795"/>
    </source>
</evidence>
<dbReference type="EMBL" id="CACRXK020029998">
    <property type="protein sequence ID" value="CAB4042376.1"/>
    <property type="molecule type" value="Genomic_DNA"/>
</dbReference>
<name>A0A6S7K9K7_PARCT</name>
<dbReference type="AlphaFoldDB" id="A0A6S7K9K7"/>